<gene>
    <name evidence="4" type="ORF">FC84_GL001378</name>
</gene>
<evidence type="ECO:0000256" key="1">
    <source>
        <dbReference type="ARBA" id="ARBA00022679"/>
    </source>
</evidence>
<dbReference type="OrthoDB" id="7163760at2"/>
<dbReference type="PROSITE" id="PS51186">
    <property type="entry name" value="GNAT"/>
    <property type="match status" value="2"/>
</dbReference>
<dbReference type="CDD" id="cd04301">
    <property type="entry name" value="NAT_SF"/>
    <property type="match status" value="2"/>
</dbReference>
<reference evidence="4 5" key="1">
    <citation type="journal article" date="2015" name="Genome Announc.">
        <title>Expanding the biotechnology potential of lactobacilli through comparative genomics of 213 strains and associated genera.</title>
        <authorList>
            <person name="Sun Z."/>
            <person name="Harris H.M."/>
            <person name="McCann A."/>
            <person name="Guo C."/>
            <person name="Argimon S."/>
            <person name="Zhang W."/>
            <person name="Yang X."/>
            <person name="Jeffery I.B."/>
            <person name="Cooney J.C."/>
            <person name="Kagawa T.F."/>
            <person name="Liu W."/>
            <person name="Song Y."/>
            <person name="Salvetti E."/>
            <person name="Wrobel A."/>
            <person name="Rasinkangas P."/>
            <person name="Parkhill J."/>
            <person name="Rea M.C."/>
            <person name="O'Sullivan O."/>
            <person name="Ritari J."/>
            <person name="Douillard F.P."/>
            <person name="Paul Ross R."/>
            <person name="Yang R."/>
            <person name="Briner A.E."/>
            <person name="Felis G.E."/>
            <person name="de Vos W.M."/>
            <person name="Barrangou R."/>
            <person name="Klaenhammer T.R."/>
            <person name="Caufield P.W."/>
            <person name="Cui Y."/>
            <person name="Zhang H."/>
            <person name="O'Toole P.W."/>
        </authorList>
    </citation>
    <scope>NUCLEOTIDE SEQUENCE [LARGE SCALE GENOMIC DNA]</scope>
    <source>
        <strain evidence="4 5">DSM 20335</strain>
    </source>
</reference>
<dbReference type="RefSeq" id="WP_057754978.1">
    <property type="nucleotide sequence ID" value="NZ_AYYK01000004.1"/>
</dbReference>
<feature type="domain" description="N-acetyltransferase" evidence="3">
    <location>
        <begin position="155"/>
        <end position="289"/>
    </location>
</feature>
<keyword evidence="2" id="KW-0012">Acyltransferase</keyword>
<accession>A0A0R2BS97</accession>
<dbReference type="SUPFAM" id="SSF55729">
    <property type="entry name" value="Acyl-CoA N-acyltransferases (Nat)"/>
    <property type="match status" value="2"/>
</dbReference>
<dbReference type="InterPro" id="IPR050680">
    <property type="entry name" value="YpeA/RimI_acetyltransf"/>
</dbReference>
<name>A0A0R2BS97_9LACO</name>
<evidence type="ECO:0000256" key="2">
    <source>
        <dbReference type="ARBA" id="ARBA00023315"/>
    </source>
</evidence>
<evidence type="ECO:0000259" key="3">
    <source>
        <dbReference type="PROSITE" id="PS51186"/>
    </source>
</evidence>
<evidence type="ECO:0000313" key="4">
    <source>
        <dbReference type="EMBL" id="KRM79209.1"/>
    </source>
</evidence>
<protein>
    <submittedName>
        <fullName evidence="4">GNAT family acetyltransferase</fullName>
    </submittedName>
</protein>
<dbReference type="STRING" id="1423738.FC84_GL001378"/>
<dbReference type="EMBL" id="AYYK01000004">
    <property type="protein sequence ID" value="KRM79209.1"/>
    <property type="molecule type" value="Genomic_DNA"/>
</dbReference>
<dbReference type="PATRIC" id="fig|1423738.3.peg.1392"/>
<dbReference type="PANTHER" id="PTHR43420">
    <property type="entry name" value="ACETYLTRANSFERASE"/>
    <property type="match status" value="1"/>
</dbReference>
<dbReference type="AlphaFoldDB" id="A0A0R2BS97"/>
<sequence>MEIVKTTKLSQQQIDDVQQLLKTVHHADQTYRSPYLSNQYNYLSEMPAFVLLYANHVLSGFSMLYADGELDEIVELYLNVLPQSRRNGYGTTLMLESEAILHQFGYQKFQYITEMNFLKSNPTFLEHVGLTAETDHEYQMRWQHSQYDLANRTAVKFQRLQQADIENIGELNALAFEMNIEEATRAITTAFHDDGTVCFVLKTLNDEDIGYCAVDNSTEYYLYNLFIKREYRNQGYATYLVDLIVRELSKQIQKDFVIGVDQTNIPAVKAYTKAGFKIETEVVYLQREY</sequence>
<dbReference type="InterPro" id="IPR016181">
    <property type="entry name" value="Acyl_CoA_acyltransferase"/>
</dbReference>
<evidence type="ECO:0000313" key="5">
    <source>
        <dbReference type="Proteomes" id="UP000051813"/>
    </source>
</evidence>
<organism evidence="4 5">
    <name type="scientific">Lapidilactobacillus dextrinicus DSM 20335</name>
    <dbReference type="NCBI Taxonomy" id="1423738"/>
    <lineage>
        <taxon>Bacteria</taxon>
        <taxon>Bacillati</taxon>
        <taxon>Bacillota</taxon>
        <taxon>Bacilli</taxon>
        <taxon>Lactobacillales</taxon>
        <taxon>Lactobacillaceae</taxon>
        <taxon>Lapidilactobacillus</taxon>
    </lineage>
</organism>
<dbReference type="Pfam" id="PF00583">
    <property type="entry name" value="Acetyltransf_1"/>
    <property type="match status" value="2"/>
</dbReference>
<keyword evidence="1 4" id="KW-0808">Transferase</keyword>
<proteinExistence type="predicted"/>
<dbReference type="GO" id="GO:0016747">
    <property type="term" value="F:acyltransferase activity, transferring groups other than amino-acyl groups"/>
    <property type="evidence" value="ECO:0007669"/>
    <property type="project" value="InterPro"/>
</dbReference>
<keyword evidence="5" id="KW-1185">Reference proteome</keyword>
<dbReference type="InterPro" id="IPR000182">
    <property type="entry name" value="GNAT_dom"/>
</dbReference>
<dbReference type="Gene3D" id="3.40.630.30">
    <property type="match status" value="2"/>
</dbReference>
<dbReference type="PANTHER" id="PTHR43420:SF44">
    <property type="entry name" value="ACETYLTRANSFERASE YPEA"/>
    <property type="match status" value="1"/>
</dbReference>
<dbReference type="Proteomes" id="UP000051813">
    <property type="component" value="Unassembled WGS sequence"/>
</dbReference>
<comment type="caution">
    <text evidence="4">The sequence shown here is derived from an EMBL/GenBank/DDBJ whole genome shotgun (WGS) entry which is preliminary data.</text>
</comment>
<feature type="domain" description="N-acetyltransferase" evidence="3">
    <location>
        <begin position="4"/>
        <end position="154"/>
    </location>
</feature>